<dbReference type="PROSITE" id="PS00086">
    <property type="entry name" value="CYTOCHROME_P450"/>
    <property type="match status" value="1"/>
</dbReference>
<keyword evidence="2" id="KW-0560">Oxidoreductase</keyword>
<dbReference type="Gene3D" id="1.10.630.10">
    <property type="entry name" value="Cytochrome P450"/>
    <property type="match status" value="1"/>
</dbReference>
<dbReference type="SUPFAM" id="SSF48264">
    <property type="entry name" value="Cytochrome P450"/>
    <property type="match status" value="1"/>
</dbReference>
<evidence type="ECO:0000313" key="3">
    <source>
        <dbReference type="EMBL" id="MFC4501040.1"/>
    </source>
</evidence>
<keyword evidence="2" id="KW-0408">Iron</keyword>
<reference evidence="4" key="1">
    <citation type="journal article" date="2019" name="Int. J. Syst. Evol. Microbiol.">
        <title>The Global Catalogue of Microorganisms (GCM) 10K type strain sequencing project: providing services to taxonomists for standard genome sequencing and annotation.</title>
        <authorList>
            <consortium name="The Broad Institute Genomics Platform"/>
            <consortium name="The Broad Institute Genome Sequencing Center for Infectious Disease"/>
            <person name="Wu L."/>
            <person name="Ma J."/>
        </authorList>
    </citation>
    <scope>NUCLEOTIDE SEQUENCE [LARGE SCALE GENOMIC DNA]</scope>
    <source>
        <strain evidence="4">CGMCC 4.7177</strain>
    </source>
</reference>
<name>A0ABV9AMA6_9ACTN</name>
<comment type="similarity">
    <text evidence="1 2">Belongs to the cytochrome P450 family.</text>
</comment>
<dbReference type="PANTHER" id="PTHR46696">
    <property type="entry name" value="P450, PUTATIVE (EUROFUNG)-RELATED"/>
    <property type="match status" value="1"/>
</dbReference>
<evidence type="ECO:0000256" key="1">
    <source>
        <dbReference type="ARBA" id="ARBA00010617"/>
    </source>
</evidence>
<dbReference type="InterPro" id="IPR017972">
    <property type="entry name" value="Cyt_P450_CS"/>
</dbReference>
<evidence type="ECO:0000313" key="4">
    <source>
        <dbReference type="Proteomes" id="UP001595839"/>
    </source>
</evidence>
<accession>A0ABV9AMA6</accession>
<dbReference type="PRINTS" id="PR00359">
    <property type="entry name" value="BP450"/>
</dbReference>
<protein>
    <submittedName>
        <fullName evidence="3">Cytochrome P450</fullName>
    </submittedName>
</protein>
<dbReference type="Proteomes" id="UP001595839">
    <property type="component" value="Unassembled WGS sequence"/>
</dbReference>
<keyword evidence="2" id="KW-0349">Heme</keyword>
<proteinExistence type="inferred from homology"/>
<keyword evidence="4" id="KW-1185">Reference proteome</keyword>
<dbReference type="InterPro" id="IPR001128">
    <property type="entry name" value="Cyt_P450"/>
</dbReference>
<dbReference type="InterPro" id="IPR002397">
    <property type="entry name" value="Cyt_P450_B"/>
</dbReference>
<evidence type="ECO:0000256" key="2">
    <source>
        <dbReference type="RuleBase" id="RU000461"/>
    </source>
</evidence>
<dbReference type="InterPro" id="IPR036396">
    <property type="entry name" value="Cyt_P450_sf"/>
</dbReference>
<comment type="caution">
    <text evidence="3">The sequence shown here is derived from an EMBL/GenBank/DDBJ whole genome shotgun (WGS) entry which is preliminary data.</text>
</comment>
<dbReference type="PANTHER" id="PTHR46696:SF6">
    <property type="entry name" value="P450, PUTATIVE (EUROFUNG)-RELATED"/>
    <property type="match status" value="1"/>
</dbReference>
<organism evidence="3 4">
    <name type="scientific">Streptomyces vulcanius</name>
    <dbReference type="NCBI Taxonomy" id="1441876"/>
    <lineage>
        <taxon>Bacteria</taxon>
        <taxon>Bacillati</taxon>
        <taxon>Actinomycetota</taxon>
        <taxon>Actinomycetes</taxon>
        <taxon>Kitasatosporales</taxon>
        <taxon>Streptomycetaceae</taxon>
        <taxon>Streptomyces</taxon>
    </lineage>
</organism>
<sequence>MPSPSPRSDDLQESALTDFSTYGTTPAEAHERLAAARGKCPVARSEELGAFDILLRYADVRNAAKDWRTFSSRPSAVRPVAARARLAIDWDPPEHTAWREIVNLGVDDSTPDRIEGLVRADTVDLIDSFASRGECDLVAEYCEQVPLLAICHILGFDSEHKAEIRRLSSDVLASLKEPERLRKALGDFSQIATAPVLERRGKEGGDFLTLLANAEMNGRPLDVQEITDTMVSLLLAGHETTVSGLSSLLYEVLRRPEVRDRLIADPDLIPAAVEEALRLHPPVFGFYRRVTSDVSIEGVDLAENSTAYLCWAAANRDPEKFTDPDEFRLDRGMSRHLTFGFGIHACPGQAVARMEMTVAATELLKRLPDIHLGADDIRHEFRGSETESLSSLPAVFTPTSYRRG</sequence>
<keyword evidence="2" id="KW-0503">Monooxygenase</keyword>
<dbReference type="PRINTS" id="PR00385">
    <property type="entry name" value="P450"/>
</dbReference>
<dbReference type="RefSeq" id="WP_381172415.1">
    <property type="nucleotide sequence ID" value="NZ_JBHSFK010000009.1"/>
</dbReference>
<keyword evidence="2" id="KW-0479">Metal-binding</keyword>
<dbReference type="EMBL" id="JBHSFK010000009">
    <property type="protein sequence ID" value="MFC4501040.1"/>
    <property type="molecule type" value="Genomic_DNA"/>
</dbReference>
<gene>
    <name evidence="3" type="ORF">ACFPIH_16125</name>
</gene>
<dbReference type="Pfam" id="PF00067">
    <property type="entry name" value="p450"/>
    <property type="match status" value="1"/>
</dbReference>